<evidence type="ECO:0000256" key="3">
    <source>
        <dbReference type="ARBA" id="ARBA00022692"/>
    </source>
</evidence>
<evidence type="ECO:0000256" key="6">
    <source>
        <dbReference type="SAM" id="Phobius"/>
    </source>
</evidence>
<gene>
    <name evidence="7" type="ORF">COU18_01555</name>
</gene>
<dbReference type="AlphaFoldDB" id="A0A2H0UCC8"/>
<dbReference type="Pfam" id="PF03073">
    <property type="entry name" value="TspO_MBR"/>
    <property type="match status" value="1"/>
</dbReference>
<evidence type="ECO:0000256" key="1">
    <source>
        <dbReference type="ARBA" id="ARBA00004141"/>
    </source>
</evidence>
<dbReference type="CDD" id="cd15904">
    <property type="entry name" value="TSPO_MBR"/>
    <property type="match status" value="1"/>
</dbReference>
<keyword evidence="3 6" id="KW-0812">Transmembrane</keyword>
<dbReference type="FunFam" id="1.20.1260.100:FF:000001">
    <property type="entry name" value="translocator protein 2"/>
    <property type="match status" value="1"/>
</dbReference>
<reference evidence="8" key="1">
    <citation type="submission" date="2017-09" db="EMBL/GenBank/DDBJ databases">
        <title>Depth-based differentiation of microbial function through sediment-hosted aquifers and enrichment of novel symbionts in the deep terrestrial subsurface.</title>
        <authorList>
            <person name="Probst A.J."/>
            <person name="Ladd B."/>
            <person name="Jarett J.K."/>
            <person name="Geller-Mcgrath D.E."/>
            <person name="Sieber C.M.K."/>
            <person name="Emerson J.B."/>
            <person name="Anantharaman K."/>
            <person name="Thomas B.C."/>
            <person name="Malmstrom R."/>
            <person name="Stieglmeier M."/>
            <person name="Klingl A."/>
            <person name="Woyke T."/>
            <person name="Ryan C.M."/>
            <person name="Banfield J.F."/>
        </authorList>
    </citation>
    <scope>NUCLEOTIDE SEQUENCE [LARGE SCALE GENOMIC DNA]</scope>
</reference>
<evidence type="ECO:0000313" key="8">
    <source>
        <dbReference type="Proteomes" id="UP000231192"/>
    </source>
</evidence>
<dbReference type="GO" id="GO:0016020">
    <property type="term" value="C:membrane"/>
    <property type="evidence" value="ECO:0007669"/>
    <property type="project" value="UniProtKB-SubCell"/>
</dbReference>
<organism evidence="7 8">
    <name type="scientific">Candidatus Kaiserbacteria bacterium CG10_big_fil_rev_8_21_14_0_10_51_14</name>
    <dbReference type="NCBI Taxonomy" id="1974610"/>
    <lineage>
        <taxon>Bacteria</taxon>
        <taxon>Candidatus Kaiseribacteriota</taxon>
    </lineage>
</organism>
<evidence type="ECO:0000256" key="4">
    <source>
        <dbReference type="ARBA" id="ARBA00022989"/>
    </source>
</evidence>
<comment type="similarity">
    <text evidence="2">Belongs to the TspO/BZRP family.</text>
</comment>
<sequence>MGTLTKVSIAFIATFCAGLLGTLFVDSSTTSWYTTLIKPALNPPPVTFGVAWTVLYFLMALALSIVWVKKPLTSLAAGWVRFYFIQLLFNAAWTIFFFGFHSILVAFVDILFLGFMLLCLIIAAAEIDRRASYLLAPSLLWVLFAGYLNLSIWLLN</sequence>
<dbReference type="PANTHER" id="PTHR10057:SF0">
    <property type="entry name" value="TRANSLOCATOR PROTEIN"/>
    <property type="match status" value="1"/>
</dbReference>
<comment type="subcellular location">
    <subcellularLocation>
        <location evidence="1">Membrane</location>
        <topology evidence="1">Multi-pass membrane protein</topology>
    </subcellularLocation>
</comment>
<keyword evidence="5 6" id="KW-0472">Membrane</keyword>
<evidence type="ECO:0000313" key="7">
    <source>
        <dbReference type="EMBL" id="PIR84073.1"/>
    </source>
</evidence>
<proteinExistence type="inferred from homology"/>
<dbReference type="PANTHER" id="PTHR10057">
    <property type="entry name" value="PERIPHERAL-TYPE BENZODIAZEPINE RECEPTOR"/>
    <property type="match status" value="1"/>
</dbReference>
<dbReference type="InterPro" id="IPR038330">
    <property type="entry name" value="TspO/MBR-related_sf"/>
</dbReference>
<feature type="transmembrane region" description="Helical" evidence="6">
    <location>
        <begin position="132"/>
        <end position="155"/>
    </location>
</feature>
<dbReference type="EMBL" id="PFBK01000003">
    <property type="protein sequence ID" value="PIR84073.1"/>
    <property type="molecule type" value="Genomic_DNA"/>
</dbReference>
<feature type="transmembrane region" description="Helical" evidence="6">
    <location>
        <begin position="80"/>
        <end position="98"/>
    </location>
</feature>
<dbReference type="GO" id="GO:0033013">
    <property type="term" value="P:tetrapyrrole metabolic process"/>
    <property type="evidence" value="ECO:0007669"/>
    <property type="project" value="UniProtKB-ARBA"/>
</dbReference>
<dbReference type="InterPro" id="IPR004307">
    <property type="entry name" value="TspO_MBR"/>
</dbReference>
<name>A0A2H0UCC8_9BACT</name>
<protein>
    <recommendedName>
        <fullName evidence="9">TspO protein</fullName>
    </recommendedName>
</protein>
<comment type="caution">
    <text evidence="7">The sequence shown here is derived from an EMBL/GenBank/DDBJ whole genome shotgun (WGS) entry which is preliminary data.</text>
</comment>
<feature type="transmembrane region" description="Helical" evidence="6">
    <location>
        <begin position="45"/>
        <end position="68"/>
    </location>
</feature>
<feature type="transmembrane region" description="Helical" evidence="6">
    <location>
        <begin position="104"/>
        <end position="125"/>
    </location>
</feature>
<keyword evidence="4 6" id="KW-1133">Transmembrane helix</keyword>
<dbReference type="Proteomes" id="UP000231192">
    <property type="component" value="Unassembled WGS sequence"/>
</dbReference>
<evidence type="ECO:0000256" key="2">
    <source>
        <dbReference type="ARBA" id="ARBA00007524"/>
    </source>
</evidence>
<dbReference type="PIRSF" id="PIRSF005859">
    <property type="entry name" value="PBR"/>
    <property type="match status" value="1"/>
</dbReference>
<evidence type="ECO:0008006" key="9">
    <source>
        <dbReference type="Google" id="ProtNLM"/>
    </source>
</evidence>
<evidence type="ECO:0000256" key="5">
    <source>
        <dbReference type="ARBA" id="ARBA00023136"/>
    </source>
</evidence>
<accession>A0A2H0UCC8</accession>
<feature type="transmembrane region" description="Helical" evidence="6">
    <location>
        <begin position="7"/>
        <end position="25"/>
    </location>
</feature>
<dbReference type="Gene3D" id="1.20.1260.100">
    <property type="entry name" value="TspO/MBR protein"/>
    <property type="match status" value="1"/>
</dbReference>